<evidence type="ECO:0000313" key="1">
    <source>
        <dbReference type="EMBL" id="MCV6824088.1"/>
    </source>
</evidence>
<dbReference type="AlphaFoldDB" id="A0AAE3IXT3"/>
<dbReference type="RefSeq" id="WP_263952909.1">
    <property type="nucleotide sequence ID" value="NZ_JAOYFC010000001.1"/>
</dbReference>
<dbReference type="InterPro" id="IPR008767">
    <property type="entry name" value="Phage_SPP1_head-tail_adaptor"/>
</dbReference>
<dbReference type="Proteomes" id="UP001208041">
    <property type="component" value="Unassembled WGS sequence"/>
</dbReference>
<keyword evidence="2" id="KW-1185">Reference proteome</keyword>
<protein>
    <submittedName>
        <fullName evidence="1">Head-tail adaptor protein</fullName>
    </submittedName>
</protein>
<dbReference type="Pfam" id="PF05521">
    <property type="entry name" value="Phage_HCP"/>
    <property type="match status" value="1"/>
</dbReference>
<comment type="caution">
    <text evidence="1">The sequence shown here is derived from an EMBL/GenBank/DDBJ whole genome shotgun (WGS) entry which is preliminary data.</text>
</comment>
<proteinExistence type="predicted"/>
<organism evidence="1 2">
    <name type="scientific">Halocynthiibacter halioticoli</name>
    <dbReference type="NCBI Taxonomy" id="2986804"/>
    <lineage>
        <taxon>Bacteria</taxon>
        <taxon>Pseudomonadati</taxon>
        <taxon>Pseudomonadota</taxon>
        <taxon>Alphaproteobacteria</taxon>
        <taxon>Rhodobacterales</taxon>
        <taxon>Paracoccaceae</taxon>
        <taxon>Halocynthiibacter</taxon>
    </lineage>
</organism>
<sequence>MAIPELNRKLTLEAPVRVADGAGGYSETWQALGTLWAAIKFSTGREKAGDFVTVSTQKLRITVRAAPEGSASRPHPEQRFTEGARVYRILAVAEADSQGRYLTCTAEEEVVS</sequence>
<gene>
    <name evidence="1" type="ORF">OH136_05915</name>
</gene>
<reference evidence="1" key="1">
    <citation type="submission" date="2022-10" db="EMBL/GenBank/DDBJ databases">
        <authorList>
            <person name="Yue Y."/>
        </authorList>
    </citation>
    <scope>NUCLEOTIDE SEQUENCE</scope>
    <source>
        <strain evidence="1">Z654</strain>
    </source>
</reference>
<dbReference type="Gene3D" id="2.40.10.270">
    <property type="entry name" value="Bacteriophage SPP1 head-tail adaptor protein"/>
    <property type="match status" value="1"/>
</dbReference>
<dbReference type="EMBL" id="JAOYFC010000001">
    <property type="protein sequence ID" value="MCV6824088.1"/>
    <property type="molecule type" value="Genomic_DNA"/>
</dbReference>
<evidence type="ECO:0000313" key="2">
    <source>
        <dbReference type="Proteomes" id="UP001208041"/>
    </source>
</evidence>
<accession>A0AAE3IXT3</accession>
<name>A0AAE3IXT3_9RHOB</name>
<dbReference type="InterPro" id="IPR038666">
    <property type="entry name" value="SSP1_head-tail_sf"/>
</dbReference>